<dbReference type="SUPFAM" id="SSF53822">
    <property type="entry name" value="Periplasmic binding protein-like I"/>
    <property type="match status" value="1"/>
</dbReference>
<dbReference type="InterPro" id="IPR028082">
    <property type="entry name" value="Peripla_BP_I"/>
</dbReference>
<dbReference type="Pfam" id="PF13458">
    <property type="entry name" value="Peripla_BP_6"/>
    <property type="match status" value="1"/>
</dbReference>
<reference evidence="4 5" key="1">
    <citation type="submission" date="2018-05" db="EMBL/GenBank/DDBJ databases">
        <title>Genomic Encyclopedia of Type Strains, Phase IV (KMG-IV): sequencing the most valuable type-strain genomes for metagenomic binning, comparative biology and taxonomic classification.</title>
        <authorList>
            <person name="Goeker M."/>
        </authorList>
    </citation>
    <scope>NUCLEOTIDE SEQUENCE [LARGE SCALE GENOMIC DNA]</scope>
    <source>
        <strain evidence="4 5">DSM 6462</strain>
    </source>
</reference>
<evidence type="ECO:0000256" key="2">
    <source>
        <dbReference type="ARBA" id="ARBA00022729"/>
    </source>
</evidence>
<dbReference type="EMBL" id="QJJK01000005">
    <property type="protein sequence ID" value="PXW59061.1"/>
    <property type="molecule type" value="Genomic_DNA"/>
</dbReference>
<dbReference type="Proteomes" id="UP000248021">
    <property type="component" value="Unassembled WGS sequence"/>
</dbReference>
<sequence length="394" mass="40928">MQRRHFLAGAGGLAAAAWGLAPAIVRAQPSGPIRVGIAADLTGALSFTGGTFPKMAQLIADEINGAGGLLGRRLEVITEDTGTNEAISVTAARKLVEAHNVDVVIGGITSSARNAIADVVVGRGKRIYIYPMSSEAITCRPLLFATGATTAQQTSLLIPYVRSTGARRYALLGSNYIWPQTFNESARADILKAGGEVVVEQLFPLDQLEFGPVINSILSNKVDLVLSSVIPPGLAPLFKGLYESGYQKKGGRTACVFYDESLMTLTPPEEVEGLIGCADYFPAVGAAGDEATKGLVDAYARAFPGTLLTSSSGATGIFRGFKLWAAAVASAGTLDSAAVAAALRHGKLTEGPGTPAEVDPSFQRCAMKMYVAVARNGAFDVVSQSDGLRAPGSC</sequence>
<accession>A0A2V3U771</accession>
<dbReference type="InterPro" id="IPR028081">
    <property type="entry name" value="Leu-bd"/>
</dbReference>
<dbReference type="PANTHER" id="PTHR47628:SF1">
    <property type="entry name" value="ALIPHATIC AMIDASE EXPRESSION-REGULATING PROTEIN"/>
    <property type="match status" value="1"/>
</dbReference>
<evidence type="ECO:0000256" key="1">
    <source>
        <dbReference type="ARBA" id="ARBA00010062"/>
    </source>
</evidence>
<keyword evidence="2" id="KW-0732">Signal</keyword>
<dbReference type="AlphaFoldDB" id="A0A2V3U771"/>
<evidence type="ECO:0000313" key="4">
    <source>
        <dbReference type="EMBL" id="PXW59061.1"/>
    </source>
</evidence>
<dbReference type="PANTHER" id="PTHR47628">
    <property type="match status" value="1"/>
</dbReference>
<evidence type="ECO:0000259" key="3">
    <source>
        <dbReference type="Pfam" id="PF13458"/>
    </source>
</evidence>
<dbReference type="Gene3D" id="3.40.50.2300">
    <property type="match status" value="2"/>
</dbReference>
<keyword evidence="5" id="KW-1185">Reference proteome</keyword>
<gene>
    <name evidence="4" type="ORF">C7450_105413</name>
</gene>
<evidence type="ECO:0000313" key="5">
    <source>
        <dbReference type="Proteomes" id="UP000248021"/>
    </source>
</evidence>
<dbReference type="OrthoDB" id="9802022at2"/>
<dbReference type="InterPro" id="IPR006311">
    <property type="entry name" value="TAT_signal"/>
</dbReference>
<proteinExistence type="inferred from homology"/>
<dbReference type="PROSITE" id="PS51318">
    <property type="entry name" value="TAT"/>
    <property type="match status" value="1"/>
</dbReference>
<dbReference type="RefSeq" id="WP_110375091.1">
    <property type="nucleotide sequence ID" value="NZ_CAKNFM010000006.1"/>
</dbReference>
<feature type="domain" description="Leucine-binding protein" evidence="3">
    <location>
        <begin position="32"/>
        <end position="377"/>
    </location>
</feature>
<comment type="similarity">
    <text evidence="1">Belongs to the leucine-binding protein family.</text>
</comment>
<comment type="caution">
    <text evidence="4">The sequence shown here is derived from an EMBL/GenBank/DDBJ whole genome shotgun (WGS) entry which is preliminary data.</text>
</comment>
<protein>
    <submittedName>
        <fullName evidence="4">Amino acid/amide ABC transporter substrate-binding protein (HAAT family)</fullName>
    </submittedName>
</protein>
<organism evidence="4 5">
    <name type="scientific">Chelatococcus asaccharovorans</name>
    <dbReference type="NCBI Taxonomy" id="28210"/>
    <lineage>
        <taxon>Bacteria</taxon>
        <taxon>Pseudomonadati</taxon>
        <taxon>Pseudomonadota</taxon>
        <taxon>Alphaproteobacteria</taxon>
        <taxon>Hyphomicrobiales</taxon>
        <taxon>Chelatococcaceae</taxon>
        <taxon>Chelatococcus</taxon>
    </lineage>
</organism>
<name>A0A2V3U771_9HYPH</name>